<dbReference type="SUPFAM" id="SSF55315">
    <property type="entry name" value="L30e-like"/>
    <property type="match status" value="1"/>
</dbReference>
<dbReference type="EMBL" id="FZMO01000445">
    <property type="protein sequence ID" value="SNQ50657.1"/>
    <property type="molecule type" value="Genomic_DNA"/>
</dbReference>
<evidence type="ECO:0000313" key="7">
    <source>
        <dbReference type="Proteomes" id="UP000234331"/>
    </source>
</evidence>
<gene>
    <name evidence="6" type="ORF">FRACA_50045</name>
</gene>
<dbReference type="FunFam" id="3.30.1330.30:FF:000024">
    <property type="entry name" value="Putative tRNA/rRNA methyltransferase"/>
    <property type="match status" value="1"/>
</dbReference>
<dbReference type="AlphaFoldDB" id="A0A2I2KYC1"/>
<dbReference type="GO" id="GO:0008173">
    <property type="term" value="F:RNA methyltransferase activity"/>
    <property type="evidence" value="ECO:0007669"/>
    <property type="project" value="InterPro"/>
</dbReference>
<organism evidence="6 7">
    <name type="scientific">Frankia canadensis</name>
    <dbReference type="NCBI Taxonomy" id="1836972"/>
    <lineage>
        <taxon>Bacteria</taxon>
        <taxon>Bacillati</taxon>
        <taxon>Actinomycetota</taxon>
        <taxon>Actinomycetes</taxon>
        <taxon>Frankiales</taxon>
        <taxon>Frankiaceae</taxon>
        <taxon>Frankia</taxon>
    </lineage>
</organism>
<accession>A0A2I2KYC1</accession>
<dbReference type="Pfam" id="PF08032">
    <property type="entry name" value="SpoU_sub_bind"/>
    <property type="match status" value="1"/>
</dbReference>
<evidence type="ECO:0000256" key="3">
    <source>
        <dbReference type="ARBA" id="ARBA00022679"/>
    </source>
</evidence>
<keyword evidence="7" id="KW-1185">Reference proteome</keyword>
<feature type="compositionally biased region" description="Low complexity" evidence="4">
    <location>
        <begin position="55"/>
        <end position="79"/>
    </location>
</feature>
<dbReference type="SUPFAM" id="SSF75217">
    <property type="entry name" value="alpha/beta knot"/>
    <property type="match status" value="1"/>
</dbReference>
<sequence>MAGAARRGGGGIARGGQGGRAGKSGSHRKGAAAGSGGQGRKALEGRGATPPAQLRPGHPAQRRAAAQARAAQAGAAPGRPAERGRPDAPRRGDSARDRAGAGSSAEARGGGAPSRGAGGAPAGARSRRVEADELVVGRNPVVEALRAGVPASTLFVAAGLDFDERLEDARRLAARAGIAVVDVGRPDLDRMCGTAPHQGLALSVPPFRYAHPDDLPARVPAGAAGLLVALDGVTDPRNLGAVVRSAAAFGAHGVVVPERRAAGMTAAAWKTSAGAAARLPVARATNLARTLTAYAGTGLFVVGLAADARLSIDELAMATDPLVLVVGSEGRGLSRLVEERCDVTVRIPMAEDVESLNAGVAAGVALAEIARRRRET</sequence>
<proteinExistence type="inferred from homology"/>
<feature type="region of interest" description="Disordered" evidence="4">
    <location>
        <begin position="1"/>
        <end position="128"/>
    </location>
</feature>
<name>A0A2I2KYC1_9ACTN</name>
<evidence type="ECO:0000313" key="6">
    <source>
        <dbReference type="EMBL" id="SNQ50657.1"/>
    </source>
</evidence>
<keyword evidence="2 6" id="KW-0489">Methyltransferase</keyword>
<dbReference type="NCBIfam" id="TIGR00186">
    <property type="entry name" value="rRNA_methyl_3"/>
    <property type="match status" value="1"/>
</dbReference>
<dbReference type="InterPro" id="IPR004441">
    <property type="entry name" value="rRNA_MeTrfase_TrmH"/>
</dbReference>
<feature type="compositionally biased region" description="Basic and acidic residues" evidence="4">
    <location>
        <begin position="80"/>
        <end position="99"/>
    </location>
</feature>
<dbReference type="InterPro" id="IPR029028">
    <property type="entry name" value="Alpha/beta_knot_MTases"/>
</dbReference>
<dbReference type="PANTHER" id="PTHR46429:SF1">
    <property type="entry name" value="23S RRNA (GUANOSINE-2'-O-)-METHYLTRANSFERASE RLMB"/>
    <property type="match status" value="1"/>
</dbReference>
<keyword evidence="3 6" id="KW-0808">Transferase</keyword>
<dbReference type="InterPro" id="IPR013123">
    <property type="entry name" value="SpoU_subst-bd"/>
</dbReference>
<dbReference type="RefSeq" id="WP_101834079.1">
    <property type="nucleotide sequence ID" value="NZ_FZMO01000445.1"/>
</dbReference>
<comment type="similarity">
    <text evidence="1">Belongs to the class IV-like SAM-binding methyltransferase superfamily. RNA methyltransferase TrmH family.</text>
</comment>
<dbReference type="CDD" id="cd18103">
    <property type="entry name" value="SpoU-like_RlmB"/>
    <property type="match status" value="1"/>
</dbReference>
<protein>
    <submittedName>
        <fullName evidence="6">Uncharacterized tRNA/rRNA methyltransferase Mjls_5122</fullName>
        <ecNumber evidence="6">2.1.1.-</ecNumber>
    </submittedName>
</protein>
<dbReference type="InterPro" id="IPR001537">
    <property type="entry name" value="SpoU_MeTrfase"/>
</dbReference>
<dbReference type="FunFam" id="3.40.1280.10:FF:000015">
    <property type="entry name" value="Putative tRNA/rRNA methyltransferase"/>
    <property type="match status" value="1"/>
</dbReference>
<feature type="domain" description="RNA 2-O ribose methyltransferase substrate binding" evidence="5">
    <location>
        <begin position="134"/>
        <end position="210"/>
    </location>
</feature>
<dbReference type="InterPro" id="IPR029064">
    <property type="entry name" value="Ribosomal_eL30-like_sf"/>
</dbReference>
<evidence type="ECO:0000256" key="1">
    <source>
        <dbReference type="ARBA" id="ARBA00007228"/>
    </source>
</evidence>
<dbReference type="GO" id="GO:0005829">
    <property type="term" value="C:cytosol"/>
    <property type="evidence" value="ECO:0007669"/>
    <property type="project" value="TreeGrafter"/>
</dbReference>
<dbReference type="GO" id="GO:0006396">
    <property type="term" value="P:RNA processing"/>
    <property type="evidence" value="ECO:0007669"/>
    <property type="project" value="InterPro"/>
</dbReference>
<dbReference type="GO" id="GO:0032259">
    <property type="term" value="P:methylation"/>
    <property type="evidence" value="ECO:0007669"/>
    <property type="project" value="UniProtKB-KW"/>
</dbReference>
<reference evidence="6 7" key="1">
    <citation type="submission" date="2017-06" db="EMBL/GenBank/DDBJ databases">
        <authorList>
            <person name="Kim H.J."/>
            <person name="Triplett B.A."/>
        </authorList>
    </citation>
    <scope>NUCLEOTIDE SEQUENCE [LARGE SCALE GENOMIC DNA]</scope>
    <source>
        <strain evidence="6">FRACA_ARgP5</strain>
    </source>
</reference>
<dbReference type="InterPro" id="IPR029026">
    <property type="entry name" value="tRNA_m1G_MTases_N"/>
</dbReference>
<dbReference type="PANTHER" id="PTHR46429">
    <property type="entry name" value="23S RRNA (GUANOSINE-2'-O-)-METHYLTRANSFERASE RLMB"/>
    <property type="match status" value="1"/>
</dbReference>
<dbReference type="Proteomes" id="UP000234331">
    <property type="component" value="Unassembled WGS sequence"/>
</dbReference>
<dbReference type="OrthoDB" id="9785673at2"/>
<evidence type="ECO:0000256" key="4">
    <source>
        <dbReference type="SAM" id="MobiDB-lite"/>
    </source>
</evidence>
<evidence type="ECO:0000259" key="5">
    <source>
        <dbReference type="SMART" id="SM00967"/>
    </source>
</evidence>
<evidence type="ECO:0000256" key="2">
    <source>
        <dbReference type="ARBA" id="ARBA00022603"/>
    </source>
</evidence>
<dbReference type="Gene3D" id="3.40.1280.10">
    <property type="match status" value="1"/>
</dbReference>
<dbReference type="EC" id="2.1.1.-" evidence="6"/>
<feature type="compositionally biased region" description="Gly residues" evidence="4">
    <location>
        <begin position="1"/>
        <end position="22"/>
    </location>
</feature>
<dbReference type="SMART" id="SM00967">
    <property type="entry name" value="SpoU_sub_bind"/>
    <property type="match status" value="1"/>
</dbReference>
<dbReference type="Pfam" id="PF00588">
    <property type="entry name" value="SpoU_methylase"/>
    <property type="match status" value="1"/>
</dbReference>
<feature type="compositionally biased region" description="Gly residues" evidence="4">
    <location>
        <begin position="108"/>
        <end position="121"/>
    </location>
</feature>
<dbReference type="Gene3D" id="3.30.1330.30">
    <property type="match status" value="1"/>
</dbReference>
<dbReference type="GO" id="GO:0003723">
    <property type="term" value="F:RNA binding"/>
    <property type="evidence" value="ECO:0007669"/>
    <property type="project" value="InterPro"/>
</dbReference>